<evidence type="ECO:0000256" key="2">
    <source>
        <dbReference type="SAM" id="MobiDB-lite"/>
    </source>
</evidence>
<feature type="domain" description="Zn(2)-C6 fungal-type" evidence="3">
    <location>
        <begin position="8"/>
        <end position="38"/>
    </location>
</feature>
<evidence type="ECO:0000313" key="4">
    <source>
        <dbReference type="EMBL" id="KAF2792077.1"/>
    </source>
</evidence>
<keyword evidence="1" id="KW-0539">Nucleus</keyword>
<dbReference type="AlphaFoldDB" id="A0A6A6X852"/>
<organism evidence="4 5">
    <name type="scientific">Melanomma pulvis-pyrius CBS 109.77</name>
    <dbReference type="NCBI Taxonomy" id="1314802"/>
    <lineage>
        <taxon>Eukaryota</taxon>
        <taxon>Fungi</taxon>
        <taxon>Dikarya</taxon>
        <taxon>Ascomycota</taxon>
        <taxon>Pezizomycotina</taxon>
        <taxon>Dothideomycetes</taxon>
        <taxon>Pleosporomycetidae</taxon>
        <taxon>Pleosporales</taxon>
        <taxon>Melanommataceae</taxon>
        <taxon>Melanomma</taxon>
    </lineage>
</organism>
<sequence>MSVVRRAACDRCHGLKMRCVREPSRRECNRCVNAHASCIFSIARKAGRPPSSHPTRTSASSYCQPRRHDSITNASRDEFDPDSFCGSDAASNDDLFGVSLADNLNVLEDSTEHFNNTASFSDPNSDATTLWANNYMVGDDAEQHQHVEPQAAVSAMQLLSDLSGKLFTEFHTPESFRNGEEQVVRLESLTANVIQSSVAFIGILSNTTSPISSDTATVLQIMTAYLRLTELHLALYQHMQSILIPTTANLSPHAWGLSPTTLLSPPVSIPPAPTIFPSLQIGGISLSNYPNFQLKFVLQICVHHLGEIEGLLGLPADFCIREDCGRNQAGRGGGFLEQDARGAALLIRTVMMEAGETVNGIRRVLGELREELKGSIQV</sequence>
<dbReference type="Gene3D" id="4.10.240.10">
    <property type="entry name" value="Zn(2)-C6 fungal-type DNA-binding domain"/>
    <property type="match status" value="1"/>
</dbReference>
<name>A0A6A6X852_9PLEO</name>
<evidence type="ECO:0000259" key="3">
    <source>
        <dbReference type="PROSITE" id="PS00463"/>
    </source>
</evidence>
<dbReference type="GO" id="GO:0000981">
    <property type="term" value="F:DNA-binding transcription factor activity, RNA polymerase II-specific"/>
    <property type="evidence" value="ECO:0007669"/>
    <property type="project" value="InterPro"/>
</dbReference>
<evidence type="ECO:0000313" key="5">
    <source>
        <dbReference type="Proteomes" id="UP000799757"/>
    </source>
</evidence>
<gene>
    <name evidence="4" type="ORF">K505DRAFT_326405</name>
</gene>
<dbReference type="OrthoDB" id="5069333at2759"/>
<dbReference type="GO" id="GO:0008270">
    <property type="term" value="F:zinc ion binding"/>
    <property type="evidence" value="ECO:0007669"/>
    <property type="project" value="InterPro"/>
</dbReference>
<feature type="region of interest" description="Disordered" evidence="2">
    <location>
        <begin position="46"/>
        <end position="67"/>
    </location>
</feature>
<keyword evidence="5" id="KW-1185">Reference proteome</keyword>
<proteinExistence type="predicted"/>
<accession>A0A6A6X852</accession>
<dbReference type="SUPFAM" id="SSF57701">
    <property type="entry name" value="Zn2/Cys6 DNA-binding domain"/>
    <property type="match status" value="1"/>
</dbReference>
<dbReference type="InterPro" id="IPR036864">
    <property type="entry name" value="Zn2-C6_fun-type_DNA-bd_sf"/>
</dbReference>
<feature type="compositionally biased region" description="Polar residues" evidence="2">
    <location>
        <begin position="53"/>
        <end position="63"/>
    </location>
</feature>
<dbReference type="EMBL" id="MU001987">
    <property type="protein sequence ID" value="KAF2792077.1"/>
    <property type="molecule type" value="Genomic_DNA"/>
</dbReference>
<evidence type="ECO:0000256" key="1">
    <source>
        <dbReference type="ARBA" id="ARBA00023242"/>
    </source>
</evidence>
<protein>
    <recommendedName>
        <fullName evidence="3">Zn(2)-C6 fungal-type domain-containing protein</fullName>
    </recommendedName>
</protein>
<dbReference type="PROSITE" id="PS00463">
    <property type="entry name" value="ZN2_CY6_FUNGAL_1"/>
    <property type="match status" value="1"/>
</dbReference>
<dbReference type="CDD" id="cd00067">
    <property type="entry name" value="GAL4"/>
    <property type="match status" value="1"/>
</dbReference>
<dbReference type="Proteomes" id="UP000799757">
    <property type="component" value="Unassembled WGS sequence"/>
</dbReference>
<dbReference type="InterPro" id="IPR001138">
    <property type="entry name" value="Zn2Cys6_DnaBD"/>
</dbReference>
<reference evidence="4" key="1">
    <citation type="journal article" date="2020" name="Stud. Mycol.">
        <title>101 Dothideomycetes genomes: a test case for predicting lifestyles and emergence of pathogens.</title>
        <authorList>
            <person name="Haridas S."/>
            <person name="Albert R."/>
            <person name="Binder M."/>
            <person name="Bloem J."/>
            <person name="Labutti K."/>
            <person name="Salamov A."/>
            <person name="Andreopoulos B."/>
            <person name="Baker S."/>
            <person name="Barry K."/>
            <person name="Bills G."/>
            <person name="Bluhm B."/>
            <person name="Cannon C."/>
            <person name="Castanera R."/>
            <person name="Culley D."/>
            <person name="Daum C."/>
            <person name="Ezra D."/>
            <person name="Gonzalez J."/>
            <person name="Henrissat B."/>
            <person name="Kuo A."/>
            <person name="Liang C."/>
            <person name="Lipzen A."/>
            <person name="Lutzoni F."/>
            <person name="Magnuson J."/>
            <person name="Mondo S."/>
            <person name="Nolan M."/>
            <person name="Ohm R."/>
            <person name="Pangilinan J."/>
            <person name="Park H.-J."/>
            <person name="Ramirez L."/>
            <person name="Alfaro M."/>
            <person name="Sun H."/>
            <person name="Tritt A."/>
            <person name="Yoshinaga Y."/>
            <person name="Zwiers L.-H."/>
            <person name="Turgeon B."/>
            <person name="Goodwin S."/>
            <person name="Spatafora J."/>
            <person name="Crous P."/>
            <person name="Grigoriev I."/>
        </authorList>
    </citation>
    <scope>NUCLEOTIDE SEQUENCE</scope>
    <source>
        <strain evidence="4">CBS 109.77</strain>
    </source>
</reference>